<accession>A0A392NJP8</accession>
<dbReference type="Proteomes" id="UP000265520">
    <property type="component" value="Unassembled WGS sequence"/>
</dbReference>
<dbReference type="PANTHER" id="PTHR33223">
    <property type="entry name" value="CCHC-TYPE DOMAIN-CONTAINING PROTEIN"/>
    <property type="match status" value="1"/>
</dbReference>
<evidence type="ECO:0000256" key="1">
    <source>
        <dbReference type="SAM" id="Coils"/>
    </source>
</evidence>
<name>A0A392NJP8_9FABA</name>
<keyword evidence="4" id="KW-1185">Reference proteome</keyword>
<reference evidence="3 4" key="1">
    <citation type="journal article" date="2018" name="Front. Plant Sci.">
        <title>Red Clover (Trifolium pratense) and Zigzag Clover (T. medium) - A Picture of Genomic Similarities and Differences.</title>
        <authorList>
            <person name="Dluhosova J."/>
            <person name="Istvanek J."/>
            <person name="Nedelnik J."/>
            <person name="Repkova J."/>
        </authorList>
    </citation>
    <scope>NUCLEOTIDE SEQUENCE [LARGE SCALE GENOMIC DNA]</scope>
    <source>
        <strain evidence="4">cv. 10/8</strain>
        <tissue evidence="3">Leaf</tissue>
    </source>
</reference>
<organism evidence="3 4">
    <name type="scientific">Trifolium medium</name>
    <dbReference type="NCBI Taxonomy" id="97028"/>
    <lineage>
        <taxon>Eukaryota</taxon>
        <taxon>Viridiplantae</taxon>
        <taxon>Streptophyta</taxon>
        <taxon>Embryophyta</taxon>
        <taxon>Tracheophyta</taxon>
        <taxon>Spermatophyta</taxon>
        <taxon>Magnoliopsida</taxon>
        <taxon>eudicotyledons</taxon>
        <taxon>Gunneridae</taxon>
        <taxon>Pentapetalae</taxon>
        <taxon>rosids</taxon>
        <taxon>fabids</taxon>
        <taxon>Fabales</taxon>
        <taxon>Fabaceae</taxon>
        <taxon>Papilionoideae</taxon>
        <taxon>50 kb inversion clade</taxon>
        <taxon>NPAAA clade</taxon>
        <taxon>Hologalegina</taxon>
        <taxon>IRL clade</taxon>
        <taxon>Trifolieae</taxon>
        <taxon>Trifolium</taxon>
    </lineage>
</organism>
<dbReference type="Pfam" id="PF03732">
    <property type="entry name" value="Retrotrans_gag"/>
    <property type="match status" value="1"/>
</dbReference>
<dbReference type="PANTHER" id="PTHR33223:SF11">
    <property type="entry name" value="ELEMENT PROTEIN, PUTATIVE-RELATED"/>
    <property type="match status" value="1"/>
</dbReference>
<sequence>MITGTEKHTSLPDPEAILRTGRRARKLALAKAKEGSSSRVAETPNIQMAKPTMGDYCRRTDGDQVTLGFQPANPVTFDIKGNVLAGLRENQFDGRINSDPWDHLSQFAETCEIQKVSEGVTEDQKKLRLFSFSLAGPAKDWLRCLPRGTIATWKDLEDKFLERFFTHSLFQKRRSDILSFKQHESESLCEAYERFKLLMRKCPNHSISAMEQMQIFVAGIKMHHKMILDASAGGSIKNKTQAATKELVEQMCQNEYNMNQDKGAKAGGKFEVDREIALKVEIELLKKQLSEAKKDVKAIKNEGLCDY</sequence>
<evidence type="ECO:0000259" key="2">
    <source>
        <dbReference type="Pfam" id="PF03732"/>
    </source>
</evidence>
<dbReference type="AlphaFoldDB" id="A0A392NJP8"/>
<keyword evidence="1" id="KW-0175">Coiled coil</keyword>
<evidence type="ECO:0000313" key="4">
    <source>
        <dbReference type="Proteomes" id="UP000265520"/>
    </source>
</evidence>
<dbReference type="InterPro" id="IPR005162">
    <property type="entry name" value="Retrotrans_gag_dom"/>
</dbReference>
<feature type="non-terminal residue" evidence="3">
    <location>
        <position position="307"/>
    </location>
</feature>
<evidence type="ECO:0000313" key="3">
    <source>
        <dbReference type="EMBL" id="MCI00118.1"/>
    </source>
</evidence>
<protein>
    <recommendedName>
        <fullName evidence="2">Retrotransposon gag domain-containing protein</fullName>
    </recommendedName>
</protein>
<proteinExistence type="predicted"/>
<comment type="caution">
    <text evidence="3">The sequence shown here is derived from an EMBL/GenBank/DDBJ whole genome shotgun (WGS) entry which is preliminary data.</text>
</comment>
<dbReference type="EMBL" id="LXQA010042279">
    <property type="protein sequence ID" value="MCI00118.1"/>
    <property type="molecule type" value="Genomic_DNA"/>
</dbReference>
<feature type="coiled-coil region" evidence="1">
    <location>
        <begin position="275"/>
        <end position="302"/>
    </location>
</feature>
<feature type="domain" description="Retrotransposon gag" evidence="2">
    <location>
        <begin position="128"/>
        <end position="221"/>
    </location>
</feature>